<organism evidence="1 2">
    <name type="scientific">Zopfia rhizophila CBS 207.26</name>
    <dbReference type="NCBI Taxonomy" id="1314779"/>
    <lineage>
        <taxon>Eukaryota</taxon>
        <taxon>Fungi</taxon>
        <taxon>Dikarya</taxon>
        <taxon>Ascomycota</taxon>
        <taxon>Pezizomycotina</taxon>
        <taxon>Dothideomycetes</taxon>
        <taxon>Dothideomycetes incertae sedis</taxon>
        <taxon>Zopfiaceae</taxon>
        <taxon>Zopfia</taxon>
    </lineage>
</organism>
<dbReference type="OrthoDB" id="3821607at2759"/>
<dbReference type="PANTHER" id="PTHR42085:SF1">
    <property type="entry name" value="F-BOX DOMAIN-CONTAINING PROTEIN"/>
    <property type="match status" value="1"/>
</dbReference>
<dbReference type="EMBL" id="ML994672">
    <property type="protein sequence ID" value="KAF2178782.1"/>
    <property type="molecule type" value="Genomic_DNA"/>
</dbReference>
<dbReference type="Proteomes" id="UP000800200">
    <property type="component" value="Unassembled WGS sequence"/>
</dbReference>
<proteinExistence type="predicted"/>
<sequence length="316" mass="35779">MSAALIRTSSTTSPYPVLTLRTTVTMPQARYEVDINENDGRYPDDGSYMDAAAIESTADGERGKPLQSQNAARSLLTFLDLSAELRNRIYEFALTPDKEGHLDAAQTVADRDGNSERLRRLSQACDNDSTLPSPYFYLMHVCRQIRAEFRPLYLKQPIRVGFTRVMNYVDTFYPIRPAYIGVADKCIGSIQINVDKVTSVNILPLLTRLYQYHEVSFTFVSKENRLPLVSDLTLLFNKHAASWKDQQYVGKVAFFTGRTYPSEPSRIFEIHFKSYTPGIWGYEPSVGHSKLDGILKDLGLSDLMHLQPRIGIFLGE</sequence>
<evidence type="ECO:0000313" key="1">
    <source>
        <dbReference type="EMBL" id="KAF2178782.1"/>
    </source>
</evidence>
<keyword evidence="2" id="KW-1185">Reference proteome</keyword>
<dbReference type="PANTHER" id="PTHR42085">
    <property type="entry name" value="F-BOX DOMAIN-CONTAINING PROTEIN"/>
    <property type="match status" value="1"/>
</dbReference>
<gene>
    <name evidence="1" type="ORF">K469DRAFT_754221</name>
</gene>
<reference evidence="1" key="1">
    <citation type="journal article" date="2020" name="Stud. Mycol.">
        <title>101 Dothideomycetes genomes: a test case for predicting lifestyles and emergence of pathogens.</title>
        <authorList>
            <person name="Haridas S."/>
            <person name="Albert R."/>
            <person name="Binder M."/>
            <person name="Bloem J."/>
            <person name="Labutti K."/>
            <person name="Salamov A."/>
            <person name="Andreopoulos B."/>
            <person name="Baker S."/>
            <person name="Barry K."/>
            <person name="Bills G."/>
            <person name="Bluhm B."/>
            <person name="Cannon C."/>
            <person name="Castanera R."/>
            <person name="Culley D."/>
            <person name="Daum C."/>
            <person name="Ezra D."/>
            <person name="Gonzalez J."/>
            <person name="Henrissat B."/>
            <person name="Kuo A."/>
            <person name="Liang C."/>
            <person name="Lipzen A."/>
            <person name="Lutzoni F."/>
            <person name="Magnuson J."/>
            <person name="Mondo S."/>
            <person name="Nolan M."/>
            <person name="Ohm R."/>
            <person name="Pangilinan J."/>
            <person name="Park H.-J."/>
            <person name="Ramirez L."/>
            <person name="Alfaro M."/>
            <person name="Sun H."/>
            <person name="Tritt A."/>
            <person name="Yoshinaga Y."/>
            <person name="Zwiers L.-H."/>
            <person name="Turgeon B."/>
            <person name="Goodwin S."/>
            <person name="Spatafora J."/>
            <person name="Crous P."/>
            <person name="Grigoriev I."/>
        </authorList>
    </citation>
    <scope>NUCLEOTIDE SEQUENCE</scope>
    <source>
        <strain evidence="1">CBS 207.26</strain>
    </source>
</reference>
<evidence type="ECO:0000313" key="2">
    <source>
        <dbReference type="Proteomes" id="UP000800200"/>
    </source>
</evidence>
<dbReference type="AlphaFoldDB" id="A0A6A6DK31"/>
<accession>A0A6A6DK31</accession>
<name>A0A6A6DK31_9PEZI</name>
<protein>
    <submittedName>
        <fullName evidence="1">Uncharacterized protein</fullName>
    </submittedName>
</protein>
<dbReference type="InterPro" id="IPR038883">
    <property type="entry name" value="AN11006-like"/>
</dbReference>